<proteinExistence type="predicted"/>
<dbReference type="InterPro" id="IPR056908">
    <property type="entry name" value="Gp80-like"/>
</dbReference>
<reference evidence="1 2" key="1">
    <citation type="submission" date="2019-02" db="EMBL/GenBank/DDBJ databases">
        <title>Complete Genome Sequence and Methylome Analysis of free living Spirochaetas.</title>
        <authorList>
            <person name="Fomenkov A."/>
            <person name="Dubinina G."/>
            <person name="Leshcheva N."/>
            <person name="Mikheeva N."/>
            <person name="Grabovich M."/>
            <person name="Vincze T."/>
            <person name="Roberts R.J."/>
        </authorList>
    </citation>
    <scope>NUCLEOTIDE SEQUENCE [LARGE SCALE GENOMIC DNA]</scope>
    <source>
        <strain evidence="1 2">K2</strain>
    </source>
</reference>
<dbReference type="EMBL" id="CP036150">
    <property type="protein sequence ID" value="QEN06792.1"/>
    <property type="molecule type" value="Genomic_DNA"/>
</dbReference>
<dbReference type="RefSeq" id="WP_149484875.1">
    <property type="nucleotide sequence ID" value="NZ_CP036150.1"/>
</dbReference>
<evidence type="ECO:0000313" key="2">
    <source>
        <dbReference type="Proteomes" id="UP000324209"/>
    </source>
</evidence>
<dbReference type="OrthoDB" id="359727at2"/>
<name>A0A5C1QKX2_9SPIO</name>
<accession>A0A5C1QKX2</accession>
<organism evidence="1 2">
    <name type="scientific">Oceanispirochaeta crateris</name>
    <dbReference type="NCBI Taxonomy" id="2518645"/>
    <lineage>
        <taxon>Bacteria</taxon>
        <taxon>Pseudomonadati</taxon>
        <taxon>Spirochaetota</taxon>
        <taxon>Spirochaetia</taxon>
        <taxon>Spirochaetales</taxon>
        <taxon>Spirochaetaceae</taxon>
        <taxon>Oceanispirochaeta</taxon>
    </lineage>
</organism>
<dbReference type="KEGG" id="ock:EXM22_01845"/>
<dbReference type="Pfam" id="PF23140">
    <property type="entry name" value="Gp80"/>
    <property type="match status" value="1"/>
</dbReference>
<keyword evidence="2" id="KW-1185">Reference proteome</keyword>
<evidence type="ECO:0000313" key="1">
    <source>
        <dbReference type="EMBL" id="QEN06792.1"/>
    </source>
</evidence>
<sequence length="182" mass="19204">MKERLGTKGRVRVRVLSPDGRIKRSKPGLFRRILGFPGKLNDFTFHNVVTTYGDALLANLAVGGGMTAVDSANGHIEVGTGWTGLSPKDNTGGCNTPTGTRQGMDNDYPATKGTLGESADDKACYRATFPAGSLDATGINEAALMNASSSGICLAYAQITPEVNIGANDILQIDWEITFYGT</sequence>
<gene>
    <name evidence="1" type="ORF">EXM22_01845</name>
</gene>
<protein>
    <submittedName>
        <fullName evidence="1">Uncharacterized protein</fullName>
    </submittedName>
</protein>
<dbReference type="Proteomes" id="UP000324209">
    <property type="component" value="Chromosome"/>
</dbReference>
<dbReference type="AlphaFoldDB" id="A0A5C1QKX2"/>